<feature type="transmembrane region" description="Helical" evidence="7">
    <location>
        <begin position="170"/>
        <end position="193"/>
    </location>
</feature>
<accession>A0A1H0BAV5</accession>
<dbReference type="GO" id="GO:0010043">
    <property type="term" value="P:response to zinc ion"/>
    <property type="evidence" value="ECO:0007669"/>
    <property type="project" value="TreeGrafter"/>
</dbReference>
<comment type="similarity">
    <text evidence="2 6">Belongs to the ABC-3 integral membrane protein family.</text>
</comment>
<dbReference type="InterPro" id="IPR037294">
    <property type="entry name" value="ABC_BtuC-like"/>
</dbReference>
<keyword evidence="5 7" id="KW-0472">Membrane</keyword>
<dbReference type="SUPFAM" id="SSF81345">
    <property type="entry name" value="ABC transporter involved in vitamin B12 uptake, BtuC"/>
    <property type="match status" value="1"/>
</dbReference>
<reference evidence="9" key="1">
    <citation type="submission" date="2016-10" db="EMBL/GenBank/DDBJ databases">
        <authorList>
            <person name="Varghese N."/>
            <person name="Submissions S."/>
        </authorList>
    </citation>
    <scope>NUCLEOTIDE SEQUENCE [LARGE SCALE GENOMIC DNA]</scope>
    <source>
        <strain evidence="9">CGMCC 1.10369</strain>
    </source>
</reference>
<feature type="transmembrane region" description="Helical" evidence="7">
    <location>
        <begin position="12"/>
        <end position="33"/>
    </location>
</feature>
<evidence type="ECO:0000313" key="9">
    <source>
        <dbReference type="Proteomes" id="UP000198778"/>
    </source>
</evidence>
<evidence type="ECO:0000256" key="2">
    <source>
        <dbReference type="ARBA" id="ARBA00008034"/>
    </source>
</evidence>
<keyword evidence="9" id="KW-1185">Reference proteome</keyword>
<keyword evidence="3 6" id="KW-0812">Transmembrane</keyword>
<comment type="subcellular location">
    <subcellularLocation>
        <location evidence="6">Cell membrane</location>
        <topology evidence="6">Multi-pass membrane protein</topology>
    </subcellularLocation>
    <subcellularLocation>
        <location evidence="1">Membrane</location>
        <topology evidence="1">Multi-pass membrane protein</topology>
    </subcellularLocation>
</comment>
<dbReference type="EMBL" id="FNIL01000001">
    <property type="protein sequence ID" value="SDN42533.1"/>
    <property type="molecule type" value="Genomic_DNA"/>
</dbReference>
<gene>
    <name evidence="8" type="ORF">SAMN04488053_101813</name>
</gene>
<keyword evidence="6" id="KW-0813">Transport</keyword>
<evidence type="ECO:0000256" key="6">
    <source>
        <dbReference type="RuleBase" id="RU003943"/>
    </source>
</evidence>
<dbReference type="Pfam" id="PF00950">
    <property type="entry name" value="ABC-3"/>
    <property type="match status" value="1"/>
</dbReference>
<organism evidence="8 9">
    <name type="scientific">Alkalicoccus daliensis</name>
    <dbReference type="NCBI Taxonomy" id="745820"/>
    <lineage>
        <taxon>Bacteria</taxon>
        <taxon>Bacillati</taxon>
        <taxon>Bacillota</taxon>
        <taxon>Bacilli</taxon>
        <taxon>Bacillales</taxon>
        <taxon>Bacillaceae</taxon>
        <taxon>Alkalicoccus</taxon>
    </lineage>
</organism>
<evidence type="ECO:0000256" key="1">
    <source>
        <dbReference type="ARBA" id="ARBA00004141"/>
    </source>
</evidence>
<keyword evidence="4 7" id="KW-1133">Transmembrane helix</keyword>
<dbReference type="STRING" id="745820.SAMN04488053_101813"/>
<dbReference type="PANTHER" id="PTHR30477:SF22">
    <property type="entry name" value="METAL ABC TRANSPORTER PERMEASE"/>
    <property type="match status" value="1"/>
</dbReference>
<feature type="transmembrane region" description="Helical" evidence="7">
    <location>
        <begin position="254"/>
        <end position="274"/>
    </location>
</feature>
<evidence type="ECO:0000256" key="7">
    <source>
        <dbReference type="SAM" id="Phobius"/>
    </source>
</evidence>
<evidence type="ECO:0000256" key="5">
    <source>
        <dbReference type="ARBA" id="ARBA00023136"/>
    </source>
</evidence>
<dbReference type="InterPro" id="IPR001626">
    <property type="entry name" value="ABC_TroCD"/>
</dbReference>
<name>A0A1H0BAV5_9BACI</name>
<dbReference type="PANTHER" id="PTHR30477">
    <property type="entry name" value="ABC-TRANSPORTER METAL-BINDING PROTEIN"/>
    <property type="match status" value="1"/>
</dbReference>
<feature type="transmembrane region" description="Helical" evidence="7">
    <location>
        <begin position="199"/>
        <end position="219"/>
    </location>
</feature>
<dbReference type="Proteomes" id="UP000198778">
    <property type="component" value="Unassembled WGS sequence"/>
</dbReference>
<evidence type="ECO:0000256" key="4">
    <source>
        <dbReference type="ARBA" id="ARBA00022989"/>
    </source>
</evidence>
<evidence type="ECO:0000313" key="8">
    <source>
        <dbReference type="EMBL" id="SDN42533.1"/>
    </source>
</evidence>
<dbReference type="Gene3D" id="1.10.3470.10">
    <property type="entry name" value="ABC transporter involved in vitamin B12 uptake, BtuC"/>
    <property type="match status" value="1"/>
</dbReference>
<dbReference type="OrthoDB" id="9798540at2"/>
<feature type="transmembrane region" description="Helical" evidence="7">
    <location>
        <begin position="128"/>
        <end position="158"/>
    </location>
</feature>
<feature type="transmembrane region" description="Helical" evidence="7">
    <location>
        <begin position="97"/>
        <end position="116"/>
    </location>
</feature>
<protein>
    <submittedName>
        <fullName evidence="8">Zinc transport system permease protein</fullName>
    </submittedName>
</protein>
<dbReference type="AlphaFoldDB" id="A0A1H0BAV5"/>
<feature type="transmembrane region" description="Helical" evidence="7">
    <location>
        <begin position="70"/>
        <end position="85"/>
    </location>
</feature>
<sequence>MELLQQLTFLERGIAAGLLIGFISPLIGAFLLVRRMTIISEGLSHVTLTGITAGVLMTQTTVLFAGVNPLYMGLLFSLAGSLLIEKLRQVYQHFQELAIPIILSAGVGLSAVLISMTQSSYTEWYSYLFGSIITVTLNDLIFIFVTGIAAMIIVGLFYKELLSISFDQEFAVTSGISVKRINFIFSVLIALVISMSMKVVGILLVGALITLPVAAAILFAKSFRHVLILGILFGEAAVLGGVISSYYFNVATGGMIVAAGIFILVSAAFVRKLMDLSAKRVRKEQLS</sequence>
<dbReference type="GO" id="GO:0043190">
    <property type="term" value="C:ATP-binding cassette (ABC) transporter complex"/>
    <property type="evidence" value="ECO:0007669"/>
    <property type="project" value="InterPro"/>
</dbReference>
<evidence type="ECO:0000256" key="3">
    <source>
        <dbReference type="ARBA" id="ARBA00022692"/>
    </source>
</evidence>
<feature type="transmembrane region" description="Helical" evidence="7">
    <location>
        <begin position="226"/>
        <end position="248"/>
    </location>
</feature>
<proteinExistence type="inferred from homology"/>
<dbReference type="GO" id="GO:0055085">
    <property type="term" value="P:transmembrane transport"/>
    <property type="evidence" value="ECO:0007669"/>
    <property type="project" value="InterPro"/>
</dbReference>